<organism evidence="1 2">
    <name type="scientific">Hypoxylon rubiginosum</name>
    <dbReference type="NCBI Taxonomy" id="110542"/>
    <lineage>
        <taxon>Eukaryota</taxon>
        <taxon>Fungi</taxon>
        <taxon>Dikarya</taxon>
        <taxon>Ascomycota</taxon>
        <taxon>Pezizomycotina</taxon>
        <taxon>Sordariomycetes</taxon>
        <taxon>Xylariomycetidae</taxon>
        <taxon>Xylariales</taxon>
        <taxon>Hypoxylaceae</taxon>
        <taxon>Hypoxylon</taxon>
    </lineage>
</organism>
<gene>
    <name evidence="1" type="ORF">F4820DRAFT_418879</name>
</gene>
<sequence length="555" mass="60412">MTDDEKTEVPVAPRDQSQVEDSDRLSLKAKSINNDHEVLESRTSMKDYTDRDIESAEQAIQPPEPPYSVYSHREKASMILLVSFAAIISPLSGAVYLPILPSLARDLDISTSLINLTVTTYLVLQGVAPSFIGNLSDVYGRRPAYMICCIVYLAANIGLAVQNSYAALLTLRCLQSCGSSATIALAGAVASDLATRAERGKYLGYAAMGVTLGPALGPVIGGLIDQYLGWRWIFWFLTILSGTLFLVLFIFLPETGRSVVGNGSIPSPWWNMSLLAYIKQRRRRRQIEEVDLESVKLPRRRPNPFASLKILGERGGCITLLCSSLMYGGYYMLLTTLSSELSSRFGFSSVIIGLCYLPIGIGSLTYRHTGGYLLDWNFRRHAKAAGIVISHNRQQDMDTLPIEKIRLQVSLPFVYLSSVLVIAYGWAMESKSSLAGIEISLFLCGMFFSASLNGLNTLIIDTHINMPATAMAANNLCRCLVGAGAAAISAPLINRVGMGWASVLVAGIWIGLSPLLWLVMAKGPSWRQAENEKRDAAQAKRGPALKGAQGPAISQ</sequence>
<evidence type="ECO:0000313" key="1">
    <source>
        <dbReference type="EMBL" id="KAI4865873.1"/>
    </source>
</evidence>
<name>A0ACB9Z3R1_9PEZI</name>
<dbReference type="Proteomes" id="UP001497700">
    <property type="component" value="Unassembled WGS sequence"/>
</dbReference>
<reference evidence="1 2" key="1">
    <citation type="journal article" date="2022" name="New Phytol.">
        <title>Ecological generalism drives hyperdiversity of secondary metabolite gene clusters in xylarialean endophytes.</title>
        <authorList>
            <person name="Franco M.E.E."/>
            <person name="Wisecaver J.H."/>
            <person name="Arnold A.E."/>
            <person name="Ju Y.M."/>
            <person name="Slot J.C."/>
            <person name="Ahrendt S."/>
            <person name="Moore L.P."/>
            <person name="Eastman K.E."/>
            <person name="Scott K."/>
            <person name="Konkel Z."/>
            <person name="Mondo S.J."/>
            <person name="Kuo A."/>
            <person name="Hayes R.D."/>
            <person name="Haridas S."/>
            <person name="Andreopoulos B."/>
            <person name="Riley R."/>
            <person name="LaButti K."/>
            <person name="Pangilinan J."/>
            <person name="Lipzen A."/>
            <person name="Amirebrahimi M."/>
            <person name="Yan J."/>
            <person name="Adam C."/>
            <person name="Keymanesh K."/>
            <person name="Ng V."/>
            <person name="Louie K."/>
            <person name="Northen T."/>
            <person name="Drula E."/>
            <person name="Henrissat B."/>
            <person name="Hsieh H.M."/>
            <person name="Youens-Clark K."/>
            <person name="Lutzoni F."/>
            <person name="Miadlikowska J."/>
            <person name="Eastwood D.C."/>
            <person name="Hamelin R.C."/>
            <person name="Grigoriev I.V."/>
            <person name="U'Ren J.M."/>
        </authorList>
    </citation>
    <scope>NUCLEOTIDE SEQUENCE [LARGE SCALE GENOMIC DNA]</scope>
    <source>
        <strain evidence="1 2">CBS 119005</strain>
    </source>
</reference>
<protein>
    <submittedName>
        <fullName evidence="1">MFS general substrate transporter</fullName>
    </submittedName>
</protein>
<evidence type="ECO:0000313" key="2">
    <source>
        <dbReference type="Proteomes" id="UP001497700"/>
    </source>
</evidence>
<comment type="caution">
    <text evidence="1">The sequence shown here is derived from an EMBL/GenBank/DDBJ whole genome shotgun (WGS) entry which is preliminary data.</text>
</comment>
<accession>A0ACB9Z3R1</accession>
<dbReference type="EMBL" id="MU393466">
    <property type="protein sequence ID" value="KAI4865873.1"/>
    <property type="molecule type" value="Genomic_DNA"/>
</dbReference>
<keyword evidence="2" id="KW-1185">Reference proteome</keyword>
<proteinExistence type="predicted"/>